<evidence type="ECO:0000256" key="1">
    <source>
        <dbReference type="ARBA" id="ARBA00004196"/>
    </source>
</evidence>
<reference evidence="5" key="1">
    <citation type="submission" date="2020-05" db="EMBL/GenBank/DDBJ databases">
        <authorList>
            <person name="Zhu T."/>
            <person name="Keshari N."/>
            <person name="Lu X."/>
        </authorList>
    </citation>
    <scope>NUCLEOTIDE SEQUENCE</scope>
    <source>
        <strain evidence="5">NK1-12</strain>
    </source>
</reference>
<accession>A0AA97AIS6</accession>
<dbReference type="AlphaFoldDB" id="A0AA97AIS6"/>
<comment type="subcellular location">
    <subcellularLocation>
        <location evidence="1">Cell envelope</location>
    </subcellularLocation>
</comment>
<dbReference type="Gene3D" id="2.40.50.100">
    <property type="match status" value="1"/>
</dbReference>
<dbReference type="PANTHER" id="PTHR32347:SF27">
    <property type="entry name" value="RND EFFLUX PUMP MEMBRANE FUSION PROTEIN BARREL-SANDWICH DOMAIN-CONTAINING PROTEIN"/>
    <property type="match status" value="1"/>
</dbReference>
<proteinExistence type="predicted"/>
<dbReference type="EMBL" id="CP053586">
    <property type="protein sequence ID" value="WNZ25859.1"/>
    <property type="molecule type" value="Genomic_DNA"/>
</dbReference>
<keyword evidence="4" id="KW-1133">Transmembrane helix</keyword>
<dbReference type="PANTHER" id="PTHR32347">
    <property type="entry name" value="EFFLUX SYSTEM COMPONENT YKNX-RELATED"/>
    <property type="match status" value="1"/>
</dbReference>
<organism evidence="5">
    <name type="scientific">Leptolyngbya sp. NK1-12</name>
    <dbReference type="NCBI Taxonomy" id="2547451"/>
    <lineage>
        <taxon>Bacteria</taxon>
        <taxon>Bacillati</taxon>
        <taxon>Cyanobacteriota</taxon>
        <taxon>Cyanophyceae</taxon>
        <taxon>Leptolyngbyales</taxon>
        <taxon>Leptolyngbyaceae</taxon>
        <taxon>Leptolyngbya group</taxon>
        <taxon>Leptolyngbya</taxon>
    </lineage>
</organism>
<feature type="transmembrane region" description="Helical" evidence="4">
    <location>
        <begin position="12"/>
        <end position="31"/>
    </location>
</feature>
<dbReference type="InterPro" id="IPR014315">
    <property type="entry name" value="ABC_heterocyst_DevB"/>
</dbReference>
<evidence type="ECO:0000313" key="5">
    <source>
        <dbReference type="EMBL" id="WNZ25859.1"/>
    </source>
</evidence>
<dbReference type="NCBIfam" id="TIGR02971">
    <property type="entry name" value="heterocyst_DevB"/>
    <property type="match status" value="1"/>
</dbReference>
<dbReference type="InterPro" id="IPR050465">
    <property type="entry name" value="UPF0194_transport"/>
</dbReference>
<protein>
    <submittedName>
        <fullName evidence="5">ABC exporter membrane fusion protein</fullName>
    </submittedName>
</protein>
<dbReference type="Gene3D" id="1.10.287.470">
    <property type="entry name" value="Helix hairpin bin"/>
    <property type="match status" value="1"/>
</dbReference>
<keyword evidence="4" id="KW-0472">Membrane</keyword>
<evidence type="ECO:0000256" key="2">
    <source>
        <dbReference type="ARBA" id="ARBA00023054"/>
    </source>
</evidence>
<keyword evidence="2 3" id="KW-0175">Coiled coil</keyword>
<dbReference type="RefSeq" id="WP_316432043.1">
    <property type="nucleotide sequence ID" value="NZ_CP053586.1"/>
</dbReference>
<name>A0AA97AIS6_9CYAN</name>
<dbReference type="Gene3D" id="2.40.30.170">
    <property type="match status" value="1"/>
</dbReference>
<evidence type="ECO:0000256" key="4">
    <source>
        <dbReference type="SAM" id="Phobius"/>
    </source>
</evidence>
<dbReference type="PRINTS" id="PR01490">
    <property type="entry name" value="RTXTOXIND"/>
</dbReference>
<feature type="coiled-coil region" evidence="3">
    <location>
        <begin position="101"/>
        <end position="128"/>
    </location>
</feature>
<feature type="coiled-coil region" evidence="3">
    <location>
        <begin position="159"/>
        <end position="260"/>
    </location>
</feature>
<dbReference type="GO" id="GO:0030313">
    <property type="term" value="C:cell envelope"/>
    <property type="evidence" value="ECO:0007669"/>
    <property type="project" value="UniProtKB-SubCell"/>
</dbReference>
<gene>
    <name evidence="5" type="ORF">HJG54_25520</name>
</gene>
<evidence type="ECO:0000256" key="3">
    <source>
        <dbReference type="SAM" id="Coils"/>
    </source>
</evidence>
<sequence>MSLQSLPKRSWIIGLSIAATILTGGLSLMTFSQFSAQTPTEPVPTAPSPRKVGALGRLEPEAKVIELSAPIALDGDRVAQLLINEGDRVTAGQVIAILDSRDRLADALRQAEQQVAVAQARLAQVQAGAKTGEIQAQQATIGRLQAELTGTQATQTAEIARWQAEVRTAQAEFDRFRQLFEQGAIAASDLDSKRLALETAQAQLNQAQAEQTRTRESLQAEIRQAQATLDQIAEVRPVDVQAAQTEVKEAIAAAARAKTDLEQAYIRAPIDAQILKIQARAGEKIGDAGIVELAQTNQMVAVAEVYQSDIGKVQIGQPAVVTGSSFAGELRGTVSQIGLQVSRQNVFSNEPGENLDRRVVEVKIRLNPTDSQKVAGLTNLQVHTEILVGQPEIDQPEPIPSPKADAALQLQVAQSHSACSTLKITNARFKLNRIC</sequence>
<keyword evidence="4" id="KW-0812">Transmembrane</keyword>
<dbReference type="SUPFAM" id="SSF111369">
    <property type="entry name" value="HlyD-like secretion proteins"/>
    <property type="match status" value="2"/>
</dbReference>